<dbReference type="EMBL" id="LKAM01000001">
    <property type="protein sequence ID" value="KUM51210.1"/>
    <property type="molecule type" value="Genomic_DNA"/>
</dbReference>
<geneLocation type="mitochondrion" evidence="1"/>
<keyword evidence="1" id="KW-0496">Mitochondrion</keyword>
<gene>
    <name evidence="1" type="ORF">ABT39_MTgene1056</name>
</gene>
<organism evidence="1">
    <name type="scientific">Picea glauca</name>
    <name type="common">White spruce</name>
    <name type="synonym">Pinus glauca</name>
    <dbReference type="NCBI Taxonomy" id="3330"/>
    <lineage>
        <taxon>Eukaryota</taxon>
        <taxon>Viridiplantae</taxon>
        <taxon>Streptophyta</taxon>
        <taxon>Embryophyta</taxon>
        <taxon>Tracheophyta</taxon>
        <taxon>Spermatophyta</taxon>
        <taxon>Pinopsida</taxon>
        <taxon>Pinidae</taxon>
        <taxon>Conifers I</taxon>
        <taxon>Pinales</taxon>
        <taxon>Pinaceae</taxon>
        <taxon>Picea</taxon>
    </lineage>
</organism>
<comment type="caution">
    <text evidence="1">The sequence shown here is derived from an EMBL/GenBank/DDBJ whole genome shotgun (WGS) entry which is preliminary data.</text>
</comment>
<evidence type="ECO:0000313" key="1">
    <source>
        <dbReference type="EMBL" id="KUM51210.1"/>
    </source>
</evidence>
<proteinExistence type="predicted"/>
<protein>
    <submittedName>
        <fullName evidence="1">Uncharacterized protein</fullName>
    </submittedName>
</protein>
<sequence>MTSQLCYADFDSHSFSPLTFQWSLVRPTKHRNSITMRSQAIPKRKPYFRTCQAQSYRHASNLPCYRPTLLIPGRSVPFIFGDLPPSI</sequence>
<reference evidence="1" key="1">
    <citation type="journal article" date="2015" name="Genome Biol. Evol.">
        <title>Organellar Genomes of White Spruce (Picea glauca): Assembly and Annotation.</title>
        <authorList>
            <person name="Jackman S.D."/>
            <person name="Warren R.L."/>
            <person name="Gibb E.A."/>
            <person name="Vandervalk B.P."/>
            <person name="Mohamadi H."/>
            <person name="Chu J."/>
            <person name="Raymond A."/>
            <person name="Pleasance S."/>
            <person name="Coope R."/>
            <person name="Wildung M.R."/>
            <person name="Ritland C.E."/>
            <person name="Bousquet J."/>
            <person name="Jones S.J."/>
            <person name="Bohlmann J."/>
            <person name="Birol I."/>
        </authorList>
    </citation>
    <scope>NUCLEOTIDE SEQUENCE [LARGE SCALE GENOMIC DNA]</scope>
    <source>
        <tissue evidence="1">Flushing bud</tissue>
    </source>
</reference>
<name>A0A101M5I7_PICGL</name>
<accession>A0A101M5I7</accession>
<dbReference type="AlphaFoldDB" id="A0A101M5I7"/>